<dbReference type="Gene3D" id="3.40.50.920">
    <property type="match status" value="1"/>
</dbReference>
<dbReference type="InterPro" id="IPR005475">
    <property type="entry name" value="Transketolase-like_Pyr-bd"/>
</dbReference>
<protein>
    <submittedName>
        <fullName evidence="5">Transketolase, C-terminal section (EC)</fullName>
        <ecNumber evidence="5">2.2.1.1</ecNumber>
    </submittedName>
</protein>
<keyword evidence="6" id="KW-1185">Reference proteome</keyword>
<reference evidence="5 6" key="1">
    <citation type="submission" date="2020-05" db="EMBL/GenBank/DDBJ databases">
        <authorList>
            <person name="Petersen J."/>
            <person name="Sayavedra L."/>
        </authorList>
    </citation>
    <scope>NUCLEOTIDE SEQUENCE [LARGE SCALE GENOMIC DNA]</scope>
    <source>
        <strain evidence="5">B thermophilus SOXS</strain>
    </source>
</reference>
<comment type="similarity">
    <text evidence="2">Belongs to the transketolase family.</text>
</comment>
<evidence type="ECO:0000256" key="3">
    <source>
        <dbReference type="ARBA" id="ARBA00023052"/>
    </source>
</evidence>
<dbReference type="Pfam" id="PF02780">
    <property type="entry name" value="Transketolase_C"/>
    <property type="match status" value="1"/>
</dbReference>
<dbReference type="SMART" id="SM00861">
    <property type="entry name" value="Transket_pyr"/>
    <property type="match status" value="1"/>
</dbReference>
<dbReference type="SUPFAM" id="SSF52922">
    <property type="entry name" value="TK C-terminal domain-like"/>
    <property type="match status" value="1"/>
</dbReference>
<evidence type="ECO:0000256" key="1">
    <source>
        <dbReference type="ARBA" id="ARBA00001964"/>
    </source>
</evidence>
<keyword evidence="3" id="KW-0786">Thiamine pyrophosphate</keyword>
<evidence type="ECO:0000259" key="4">
    <source>
        <dbReference type="SMART" id="SM00861"/>
    </source>
</evidence>
<dbReference type="InterPro" id="IPR029061">
    <property type="entry name" value="THDP-binding"/>
</dbReference>
<dbReference type="SUPFAM" id="SSF52518">
    <property type="entry name" value="Thiamin diphosphate-binding fold (THDP-binding)"/>
    <property type="match status" value="1"/>
</dbReference>
<dbReference type="CDD" id="cd07033">
    <property type="entry name" value="TPP_PYR_DXS_TK_like"/>
    <property type="match status" value="1"/>
</dbReference>
<comment type="caution">
    <text evidence="5">The sequence shown here is derived from an EMBL/GenBank/DDBJ whole genome shotgun (WGS) entry which is preliminary data.</text>
</comment>
<accession>A0A8H9CGI4</accession>
<evidence type="ECO:0000256" key="2">
    <source>
        <dbReference type="ARBA" id="ARBA00007131"/>
    </source>
</evidence>
<evidence type="ECO:0000313" key="6">
    <source>
        <dbReference type="Proteomes" id="UP000643672"/>
    </source>
</evidence>
<feature type="domain" description="Transketolase-like pyrimidine-binding" evidence="4">
    <location>
        <begin position="1"/>
        <end position="164"/>
    </location>
</feature>
<dbReference type="InterPro" id="IPR051157">
    <property type="entry name" value="PDH/Transketolase"/>
</dbReference>
<sequence>MRDAFLDKLTQLATKDKDIVLLTADLGFGVFEAFESKFPGQYFNVGVAEQNMTGLAAGLALEGKKVITYSIGNFPTLRCLEQIRNDACYHGLNITIVASGGGFSYGSLGMSHHTTEDIAILRALPAISVVAPGTAWEAGEAIEALINNSGVGYLRLDKTTATNIEIKFALGQSIRYKEGKDITLFTTGGILSDVIQASELLQKQGVNASVVNMHTVKPIDKEVIITSVNETGGIVTIEEHNIDGGLGGAIAEVCMDNSIMPKVFLRIGLDDRYSSIVGSQDYLKAYYGINQNAIVKKVLDLLSIKN</sequence>
<gene>
    <name evidence="5" type="ORF">THERMOS_2097</name>
</gene>
<dbReference type="PANTHER" id="PTHR43825">
    <property type="entry name" value="PYRUVATE DEHYDROGENASE E1 COMPONENT"/>
    <property type="match status" value="1"/>
</dbReference>
<dbReference type="Proteomes" id="UP000643672">
    <property type="component" value="Unassembled WGS sequence"/>
</dbReference>
<dbReference type="PANTHER" id="PTHR43825:SF5">
    <property type="entry name" value="HYPOTHETICAL TRANSKETOLASE FAMILY PROTEIN"/>
    <property type="match status" value="1"/>
</dbReference>
<proteinExistence type="inferred from homology"/>
<dbReference type="InterPro" id="IPR033248">
    <property type="entry name" value="Transketolase_C"/>
</dbReference>
<dbReference type="GO" id="GO:0004802">
    <property type="term" value="F:transketolase activity"/>
    <property type="evidence" value="ECO:0007669"/>
    <property type="project" value="UniProtKB-EC"/>
</dbReference>
<evidence type="ECO:0000313" key="5">
    <source>
        <dbReference type="EMBL" id="CAB5505271.1"/>
    </source>
</evidence>
<dbReference type="Gene3D" id="3.40.50.970">
    <property type="match status" value="1"/>
</dbReference>
<name>A0A8H9CGI4_9GAMM</name>
<comment type="cofactor">
    <cofactor evidence="1">
        <name>thiamine diphosphate</name>
        <dbReference type="ChEBI" id="CHEBI:58937"/>
    </cofactor>
</comment>
<dbReference type="FunFam" id="3.40.50.970:FF:000129">
    <property type="entry name" value="Transketolase"/>
    <property type="match status" value="1"/>
</dbReference>
<dbReference type="InterPro" id="IPR009014">
    <property type="entry name" value="Transketo_C/PFOR_II"/>
</dbReference>
<keyword evidence="5" id="KW-0808">Transferase</keyword>
<dbReference type="EC" id="2.2.1.1" evidence="5"/>
<dbReference type="RefSeq" id="WP_202763389.1">
    <property type="nucleotide sequence ID" value="NZ_CAESAQ020000088.1"/>
</dbReference>
<dbReference type="EMBL" id="CAESAQ020000088">
    <property type="protein sequence ID" value="CAB5505271.1"/>
    <property type="molecule type" value="Genomic_DNA"/>
</dbReference>
<organism evidence="5 6">
    <name type="scientific">Bathymodiolus thermophilus thioautotrophic gill symbiont</name>
    <dbReference type="NCBI Taxonomy" id="2360"/>
    <lineage>
        <taxon>Bacteria</taxon>
        <taxon>Pseudomonadati</taxon>
        <taxon>Pseudomonadota</taxon>
        <taxon>Gammaproteobacteria</taxon>
        <taxon>sulfur-oxidizing symbionts</taxon>
    </lineage>
</organism>
<dbReference type="AlphaFoldDB" id="A0A8H9CGI4"/>
<dbReference type="Pfam" id="PF02779">
    <property type="entry name" value="Transket_pyr"/>
    <property type="match status" value="1"/>
</dbReference>